<proteinExistence type="predicted"/>
<feature type="region of interest" description="Disordered" evidence="1">
    <location>
        <begin position="77"/>
        <end position="102"/>
    </location>
</feature>
<keyword evidence="3" id="KW-1185">Reference proteome</keyword>
<dbReference type="Proteomes" id="UP000606786">
    <property type="component" value="Unassembled WGS sequence"/>
</dbReference>
<organism evidence="2 3">
    <name type="scientific">Ceratitis capitata</name>
    <name type="common">Mediterranean fruit fly</name>
    <name type="synonym">Tephritis capitata</name>
    <dbReference type="NCBI Taxonomy" id="7213"/>
    <lineage>
        <taxon>Eukaryota</taxon>
        <taxon>Metazoa</taxon>
        <taxon>Ecdysozoa</taxon>
        <taxon>Arthropoda</taxon>
        <taxon>Hexapoda</taxon>
        <taxon>Insecta</taxon>
        <taxon>Pterygota</taxon>
        <taxon>Neoptera</taxon>
        <taxon>Endopterygota</taxon>
        <taxon>Diptera</taxon>
        <taxon>Brachycera</taxon>
        <taxon>Muscomorpha</taxon>
        <taxon>Tephritoidea</taxon>
        <taxon>Tephritidae</taxon>
        <taxon>Ceratitis</taxon>
        <taxon>Ceratitis</taxon>
    </lineage>
</organism>
<feature type="compositionally biased region" description="Basic residues" evidence="1">
    <location>
        <begin position="90"/>
        <end position="102"/>
    </location>
</feature>
<name>A0A811V421_CERCA</name>
<reference evidence="2" key="1">
    <citation type="submission" date="2020-11" db="EMBL/GenBank/DDBJ databases">
        <authorList>
            <person name="Whitehead M."/>
        </authorList>
    </citation>
    <scope>NUCLEOTIDE SEQUENCE</scope>
    <source>
        <strain evidence="2">EGII</strain>
    </source>
</reference>
<dbReference type="EMBL" id="CAJHJT010000034">
    <property type="protein sequence ID" value="CAD7004243.1"/>
    <property type="molecule type" value="Genomic_DNA"/>
</dbReference>
<sequence length="102" mass="11730">MHKINKRRKKNYEVNDSLICAHARIYSTAAATFSNRTEVTAVAAAYFFLSKHFTSIFNSLRFTRCFHNEEMINDLAAGGRATTLEQQQKSKNKKKNNKKSLK</sequence>
<comment type="caution">
    <text evidence="2">The sequence shown here is derived from an EMBL/GenBank/DDBJ whole genome shotgun (WGS) entry which is preliminary data.</text>
</comment>
<evidence type="ECO:0000313" key="2">
    <source>
        <dbReference type="EMBL" id="CAD7004243.1"/>
    </source>
</evidence>
<protein>
    <submittedName>
        <fullName evidence="2">(Mediterranean fruit fly) hypothetical protein</fullName>
    </submittedName>
</protein>
<evidence type="ECO:0000313" key="3">
    <source>
        <dbReference type="Proteomes" id="UP000606786"/>
    </source>
</evidence>
<dbReference type="AlphaFoldDB" id="A0A811V421"/>
<accession>A0A811V421</accession>
<gene>
    <name evidence="2" type="ORF">CCAP1982_LOCUS12664</name>
</gene>
<evidence type="ECO:0000256" key="1">
    <source>
        <dbReference type="SAM" id="MobiDB-lite"/>
    </source>
</evidence>